<reference evidence="3" key="1">
    <citation type="submission" date="2023-08" db="EMBL/GenBank/DDBJ databases">
        <title>Chromosome-level Genome Assembly of mud carp (Cirrhinus molitorella).</title>
        <authorList>
            <person name="Liu H."/>
        </authorList>
    </citation>
    <scope>NUCLEOTIDE SEQUENCE</scope>
    <source>
        <strain evidence="3">Prfri</strain>
        <tissue evidence="3">Muscle</tissue>
    </source>
</reference>
<feature type="region of interest" description="Disordered" evidence="1">
    <location>
        <begin position="100"/>
        <end position="127"/>
    </location>
</feature>
<sequence length="216" mass="24844">MFGDRLSNWRFVFCPFTFTQSTEMEQGADLKGLEVSETSSAMNTVKLEKSCCPAHCRSRAVFRLLINVHGTPKPDLNQERLASDNRASLPAASIIYPTDEENHQKKCCGDTQERSSQDPDKQMDDTVTQTRHMEIDNEELESPFHQREQSLWRRAIRILLGLFITLGIIVIFIIFHHSASQYVFLEWERIVRSLGLNTCMNGFVKLRFVGMYNPPV</sequence>
<dbReference type="Proteomes" id="UP001187343">
    <property type="component" value="Unassembled WGS sequence"/>
</dbReference>
<evidence type="ECO:0000313" key="4">
    <source>
        <dbReference type="Proteomes" id="UP001187343"/>
    </source>
</evidence>
<keyword evidence="2" id="KW-1133">Transmembrane helix</keyword>
<feature type="compositionally biased region" description="Basic and acidic residues" evidence="1">
    <location>
        <begin position="100"/>
        <end position="124"/>
    </location>
</feature>
<gene>
    <name evidence="3" type="ORF">Q8A67_025130</name>
</gene>
<accession>A0AA88T9E7</accession>
<keyword evidence="4" id="KW-1185">Reference proteome</keyword>
<comment type="caution">
    <text evidence="3">The sequence shown here is derived from an EMBL/GenBank/DDBJ whole genome shotgun (WGS) entry which is preliminary data.</text>
</comment>
<evidence type="ECO:0000313" key="3">
    <source>
        <dbReference type="EMBL" id="KAK2867013.1"/>
    </source>
</evidence>
<evidence type="ECO:0000256" key="2">
    <source>
        <dbReference type="SAM" id="Phobius"/>
    </source>
</evidence>
<keyword evidence="2" id="KW-0472">Membrane</keyword>
<keyword evidence="2" id="KW-0812">Transmembrane</keyword>
<proteinExistence type="predicted"/>
<organism evidence="3 4">
    <name type="scientific">Cirrhinus molitorella</name>
    <name type="common">mud carp</name>
    <dbReference type="NCBI Taxonomy" id="172907"/>
    <lineage>
        <taxon>Eukaryota</taxon>
        <taxon>Metazoa</taxon>
        <taxon>Chordata</taxon>
        <taxon>Craniata</taxon>
        <taxon>Vertebrata</taxon>
        <taxon>Euteleostomi</taxon>
        <taxon>Actinopterygii</taxon>
        <taxon>Neopterygii</taxon>
        <taxon>Teleostei</taxon>
        <taxon>Ostariophysi</taxon>
        <taxon>Cypriniformes</taxon>
        <taxon>Cyprinidae</taxon>
        <taxon>Labeoninae</taxon>
        <taxon>Labeonini</taxon>
        <taxon>Cirrhinus</taxon>
    </lineage>
</organism>
<feature type="transmembrane region" description="Helical" evidence="2">
    <location>
        <begin position="155"/>
        <end position="175"/>
    </location>
</feature>
<dbReference type="AlphaFoldDB" id="A0AA88T9E7"/>
<evidence type="ECO:0000256" key="1">
    <source>
        <dbReference type="SAM" id="MobiDB-lite"/>
    </source>
</evidence>
<dbReference type="EMBL" id="JAUYZG010000025">
    <property type="protein sequence ID" value="KAK2867013.1"/>
    <property type="molecule type" value="Genomic_DNA"/>
</dbReference>
<name>A0AA88T9E7_9TELE</name>
<protein>
    <submittedName>
        <fullName evidence="3">Uncharacterized protein</fullName>
    </submittedName>
</protein>